<sequence>MSHMRIRQIRRTDLSTRIEMTPMIDVIFLLLTFFIYTLVVRVEFLPVKLAGVNTGQKLNDVKVVAITIDRAGQYYINQQPITNELFKLKLSEVGQLEEQPLVVVAMEVEGDTQIDASNITAVDRGPLILNLVQKLQNAGVKDFRFAGPPE</sequence>
<evidence type="ECO:0000313" key="9">
    <source>
        <dbReference type="EMBL" id="QDU34655.1"/>
    </source>
</evidence>
<evidence type="ECO:0000256" key="8">
    <source>
        <dbReference type="SAM" id="Phobius"/>
    </source>
</evidence>
<keyword evidence="3" id="KW-1003">Cell membrane</keyword>
<evidence type="ECO:0000256" key="4">
    <source>
        <dbReference type="ARBA" id="ARBA00022692"/>
    </source>
</evidence>
<keyword evidence="5 8" id="KW-1133">Transmembrane helix</keyword>
<keyword evidence="7" id="KW-0813">Transport</keyword>
<reference evidence="9 10" key="1">
    <citation type="submission" date="2019-02" db="EMBL/GenBank/DDBJ databases">
        <title>Deep-cultivation of Planctomycetes and their phenomic and genomic characterization uncovers novel biology.</title>
        <authorList>
            <person name="Wiegand S."/>
            <person name="Jogler M."/>
            <person name="Boedeker C."/>
            <person name="Pinto D."/>
            <person name="Vollmers J."/>
            <person name="Rivas-Marin E."/>
            <person name="Kohn T."/>
            <person name="Peeters S.H."/>
            <person name="Heuer A."/>
            <person name="Rast P."/>
            <person name="Oberbeckmann S."/>
            <person name="Bunk B."/>
            <person name="Jeske O."/>
            <person name="Meyerdierks A."/>
            <person name="Storesund J.E."/>
            <person name="Kallscheuer N."/>
            <person name="Luecker S."/>
            <person name="Lage O.M."/>
            <person name="Pohl T."/>
            <person name="Merkel B.J."/>
            <person name="Hornburger P."/>
            <person name="Mueller R.-W."/>
            <person name="Bruemmer F."/>
            <person name="Labrenz M."/>
            <person name="Spormann A.M."/>
            <person name="Op den Camp H."/>
            <person name="Overmann J."/>
            <person name="Amann R."/>
            <person name="Jetten M.S.M."/>
            <person name="Mascher T."/>
            <person name="Medema M.H."/>
            <person name="Devos D.P."/>
            <person name="Kaster A.-K."/>
            <person name="Ovreas L."/>
            <person name="Rohde M."/>
            <person name="Galperin M.Y."/>
            <person name="Jogler C."/>
        </authorList>
    </citation>
    <scope>NUCLEOTIDE SEQUENCE [LARGE SCALE GENOMIC DNA]</scope>
    <source>
        <strain evidence="9 10">KS4</strain>
    </source>
</reference>
<dbReference type="PANTHER" id="PTHR30558:SF3">
    <property type="entry name" value="BIOPOLYMER TRANSPORT PROTEIN EXBD-RELATED"/>
    <property type="match status" value="1"/>
</dbReference>
<name>A0A517YWQ0_9BACT</name>
<comment type="subcellular location">
    <subcellularLocation>
        <location evidence="1">Cell membrane</location>
        <topology evidence="1">Single-pass membrane protein</topology>
    </subcellularLocation>
    <subcellularLocation>
        <location evidence="7">Cell membrane</location>
        <topology evidence="7">Single-pass type II membrane protein</topology>
    </subcellularLocation>
</comment>
<evidence type="ECO:0000256" key="1">
    <source>
        <dbReference type="ARBA" id="ARBA00004162"/>
    </source>
</evidence>
<feature type="transmembrane region" description="Helical" evidence="8">
    <location>
        <begin position="20"/>
        <end position="39"/>
    </location>
</feature>
<keyword evidence="6 8" id="KW-0472">Membrane</keyword>
<keyword evidence="4 7" id="KW-0812">Transmembrane</keyword>
<dbReference type="Pfam" id="PF02472">
    <property type="entry name" value="ExbD"/>
    <property type="match status" value="1"/>
</dbReference>
<evidence type="ECO:0000256" key="3">
    <source>
        <dbReference type="ARBA" id="ARBA00022475"/>
    </source>
</evidence>
<dbReference type="PANTHER" id="PTHR30558">
    <property type="entry name" value="EXBD MEMBRANE COMPONENT OF PMF-DRIVEN MACROMOLECULE IMPORT SYSTEM"/>
    <property type="match status" value="1"/>
</dbReference>
<dbReference type="OrthoDB" id="9793581at2"/>
<dbReference type="GO" id="GO:0015031">
    <property type="term" value="P:protein transport"/>
    <property type="evidence" value="ECO:0007669"/>
    <property type="project" value="UniProtKB-KW"/>
</dbReference>
<dbReference type="AlphaFoldDB" id="A0A517YWQ0"/>
<organism evidence="9 10">
    <name type="scientific">Poriferisphaera corsica</name>
    <dbReference type="NCBI Taxonomy" id="2528020"/>
    <lineage>
        <taxon>Bacteria</taxon>
        <taxon>Pseudomonadati</taxon>
        <taxon>Planctomycetota</taxon>
        <taxon>Phycisphaerae</taxon>
        <taxon>Phycisphaerales</taxon>
        <taxon>Phycisphaeraceae</taxon>
        <taxon>Poriferisphaera</taxon>
    </lineage>
</organism>
<dbReference type="GO" id="GO:0022857">
    <property type="term" value="F:transmembrane transporter activity"/>
    <property type="evidence" value="ECO:0007669"/>
    <property type="project" value="InterPro"/>
</dbReference>
<dbReference type="KEGG" id="pcor:KS4_27260"/>
<dbReference type="EMBL" id="CP036425">
    <property type="protein sequence ID" value="QDU34655.1"/>
    <property type="molecule type" value="Genomic_DNA"/>
</dbReference>
<keyword evidence="7" id="KW-0653">Protein transport</keyword>
<evidence type="ECO:0000256" key="5">
    <source>
        <dbReference type="ARBA" id="ARBA00022989"/>
    </source>
</evidence>
<evidence type="ECO:0000256" key="7">
    <source>
        <dbReference type="RuleBase" id="RU003879"/>
    </source>
</evidence>
<evidence type="ECO:0000313" key="10">
    <source>
        <dbReference type="Proteomes" id="UP000317369"/>
    </source>
</evidence>
<protein>
    <submittedName>
        <fullName evidence="9">Biopolymer transport protein ExbD/TolR</fullName>
    </submittedName>
</protein>
<evidence type="ECO:0000256" key="2">
    <source>
        <dbReference type="ARBA" id="ARBA00005811"/>
    </source>
</evidence>
<accession>A0A517YWQ0</accession>
<keyword evidence="10" id="KW-1185">Reference proteome</keyword>
<gene>
    <name evidence="9" type="ORF">KS4_27260</name>
</gene>
<dbReference type="Proteomes" id="UP000317369">
    <property type="component" value="Chromosome"/>
</dbReference>
<dbReference type="InterPro" id="IPR003400">
    <property type="entry name" value="ExbD"/>
</dbReference>
<evidence type="ECO:0000256" key="6">
    <source>
        <dbReference type="ARBA" id="ARBA00023136"/>
    </source>
</evidence>
<dbReference type="GO" id="GO:0005886">
    <property type="term" value="C:plasma membrane"/>
    <property type="evidence" value="ECO:0007669"/>
    <property type="project" value="UniProtKB-SubCell"/>
</dbReference>
<proteinExistence type="inferred from homology"/>
<comment type="similarity">
    <text evidence="2 7">Belongs to the ExbD/TolR family.</text>
</comment>